<accession>A0A1Y1S5E8</accession>
<dbReference type="Proteomes" id="UP000192639">
    <property type="component" value="Unassembled WGS sequence"/>
</dbReference>
<evidence type="ECO:0000313" key="4">
    <source>
        <dbReference type="Proteomes" id="UP000192639"/>
    </source>
</evidence>
<evidence type="ECO:0000256" key="1">
    <source>
        <dbReference type="SAM" id="MobiDB-lite"/>
    </source>
</evidence>
<feature type="transmembrane region" description="Helical" evidence="2">
    <location>
        <begin position="149"/>
        <end position="167"/>
    </location>
</feature>
<sequence length="260" mass="30281">MNLAYCFVALKAAYRHNLWEFDANVSFLKLKQAQLILEAATKTCVMYPFKIFLNDLDKLKEFGFKDNTFKANALVGYNIFRMFILGGLMNIAGTDYTLFVVAFQAFDISEAIGIILISMYVLYLIEWFKKEIKEQMIVDKFGIERLLKSWKMGMCYILIAMILEIIYRITFIQLSSMLDNDYTQIAKEVTCFIRIFSNLAELYGISLMIFITDKPDEDDFEPVKKKLNENKHTDKKQKEDDSSNISVSEFKHLVGRDLKI</sequence>
<keyword evidence="2" id="KW-0472">Membrane</keyword>
<feature type="transmembrane region" description="Helical" evidence="2">
    <location>
        <begin position="111"/>
        <end position="128"/>
    </location>
</feature>
<proteinExistence type="predicted"/>
<organism evidence="3 4">
    <name type="scientific">Enterospora canceri</name>
    <dbReference type="NCBI Taxonomy" id="1081671"/>
    <lineage>
        <taxon>Eukaryota</taxon>
        <taxon>Fungi</taxon>
        <taxon>Fungi incertae sedis</taxon>
        <taxon>Microsporidia</taxon>
        <taxon>Enterocytozoonidae</taxon>
        <taxon>Enterospora</taxon>
    </lineage>
</organism>
<protein>
    <submittedName>
        <fullName evidence="3">Uncharacterized protein</fullName>
    </submittedName>
</protein>
<name>A0A1Y1S5E8_9MICR</name>
<keyword evidence="2" id="KW-0812">Transmembrane</keyword>
<dbReference type="VEuPathDB" id="MicrosporidiaDB:ECANGB1_1803"/>
<evidence type="ECO:0000313" key="3">
    <source>
        <dbReference type="EMBL" id="ORD93656.1"/>
    </source>
</evidence>
<dbReference type="EMBL" id="LWDP01000058">
    <property type="protein sequence ID" value="ORD93656.1"/>
    <property type="molecule type" value="Genomic_DNA"/>
</dbReference>
<feature type="compositionally biased region" description="Basic and acidic residues" evidence="1">
    <location>
        <begin position="222"/>
        <end position="241"/>
    </location>
</feature>
<dbReference type="AlphaFoldDB" id="A0A1Y1S5E8"/>
<dbReference type="OrthoDB" id="10563644at2759"/>
<comment type="caution">
    <text evidence="3">The sequence shown here is derived from an EMBL/GenBank/DDBJ whole genome shotgun (WGS) entry which is preliminary data.</text>
</comment>
<feature type="region of interest" description="Disordered" evidence="1">
    <location>
        <begin position="222"/>
        <end position="244"/>
    </location>
</feature>
<reference evidence="3 4" key="1">
    <citation type="journal article" date="2017" name="Environ. Microbiol.">
        <title>Decay of the glycolytic pathway and adaptation to intranuclear parasitism within Enterocytozoonidae microsporidia.</title>
        <authorList>
            <person name="Wiredu Boakye D."/>
            <person name="Jaroenlak P."/>
            <person name="Prachumwat A."/>
            <person name="Williams T.A."/>
            <person name="Bateman K.S."/>
            <person name="Itsathitphaisarn O."/>
            <person name="Sritunyalucksana K."/>
            <person name="Paszkiewicz K.H."/>
            <person name="Moore K.A."/>
            <person name="Stentiford G.D."/>
            <person name="Williams B.A."/>
        </authorList>
    </citation>
    <scope>NUCLEOTIDE SEQUENCE [LARGE SCALE GENOMIC DNA]</scope>
    <source>
        <strain evidence="3 4">GB1</strain>
    </source>
</reference>
<evidence type="ECO:0000256" key="2">
    <source>
        <dbReference type="SAM" id="Phobius"/>
    </source>
</evidence>
<gene>
    <name evidence="3" type="ORF">ECANGB1_1803</name>
</gene>
<keyword evidence="2" id="KW-1133">Transmembrane helix</keyword>
<feature type="transmembrane region" description="Helical" evidence="2">
    <location>
        <begin position="79"/>
        <end position="105"/>
    </location>
</feature>
<keyword evidence="4" id="KW-1185">Reference proteome</keyword>